<keyword evidence="2" id="KW-1185">Reference proteome</keyword>
<feature type="non-terminal residue" evidence="1">
    <location>
        <position position="1"/>
    </location>
</feature>
<dbReference type="AlphaFoldDB" id="A0A8J2K0R8"/>
<gene>
    <name evidence="1" type="ORF">AFUS01_LOCUS7070</name>
</gene>
<protein>
    <submittedName>
        <fullName evidence="1">Uncharacterized protein</fullName>
    </submittedName>
</protein>
<evidence type="ECO:0000313" key="1">
    <source>
        <dbReference type="EMBL" id="CAG7717624.1"/>
    </source>
</evidence>
<organism evidence="1 2">
    <name type="scientific">Allacma fusca</name>
    <dbReference type="NCBI Taxonomy" id="39272"/>
    <lineage>
        <taxon>Eukaryota</taxon>
        <taxon>Metazoa</taxon>
        <taxon>Ecdysozoa</taxon>
        <taxon>Arthropoda</taxon>
        <taxon>Hexapoda</taxon>
        <taxon>Collembola</taxon>
        <taxon>Symphypleona</taxon>
        <taxon>Sminthuridae</taxon>
        <taxon>Allacma</taxon>
    </lineage>
</organism>
<dbReference type="EMBL" id="CAJVCH010047305">
    <property type="protein sequence ID" value="CAG7717624.1"/>
    <property type="molecule type" value="Genomic_DNA"/>
</dbReference>
<dbReference type="Proteomes" id="UP000708208">
    <property type="component" value="Unassembled WGS sequence"/>
</dbReference>
<accession>A0A8J2K0R8</accession>
<sequence length="30" mass="3675">MVFEHNQKYKIQFVGNYQVLEAHSTDYDRN</sequence>
<name>A0A8J2K0R8_9HEXA</name>
<proteinExistence type="predicted"/>
<evidence type="ECO:0000313" key="2">
    <source>
        <dbReference type="Proteomes" id="UP000708208"/>
    </source>
</evidence>
<reference evidence="1" key="1">
    <citation type="submission" date="2021-06" db="EMBL/GenBank/DDBJ databases">
        <authorList>
            <person name="Hodson N. C."/>
            <person name="Mongue J. A."/>
            <person name="Jaron S. K."/>
        </authorList>
    </citation>
    <scope>NUCLEOTIDE SEQUENCE</scope>
</reference>
<comment type="caution">
    <text evidence="1">The sequence shown here is derived from an EMBL/GenBank/DDBJ whole genome shotgun (WGS) entry which is preliminary data.</text>
</comment>